<dbReference type="EMBL" id="CP048113">
    <property type="protein sequence ID" value="QHS63364.1"/>
    <property type="molecule type" value="Genomic_DNA"/>
</dbReference>
<dbReference type="CDD" id="cd24098">
    <property type="entry name" value="ASKHA_NBD_TobZ_N"/>
    <property type="match status" value="1"/>
</dbReference>
<keyword evidence="5" id="KW-1185">Reference proteome</keyword>
<dbReference type="PANTHER" id="PTHR34847">
    <property type="entry name" value="NODULATION PROTEIN U"/>
    <property type="match status" value="1"/>
</dbReference>
<accession>A0A6B9ZPL3</accession>
<dbReference type="InterPro" id="IPR003696">
    <property type="entry name" value="Carbtransf_dom"/>
</dbReference>
<dbReference type="InterPro" id="IPR051338">
    <property type="entry name" value="NodU/CmcH_Carbamoyltrnsfr"/>
</dbReference>
<dbReference type="Proteomes" id="UP000476411">
    <property type="component" value="Chromosome"/>
</dbReference>
<keyword evidence="4" id="KW-0808">Transferase</keyword>
<dbReference type="InterPro" id="IPR038152">
    <property type="entry name" value="Carbam_trans_C_sf"/>
</dbReference>
<dbReference type="GO" id="GO:0016740">
    <property type="term" value="F:transferase activity"/>
    <property type="evidence" value="ECO:0007669"/>
    <property type="project" value="UniProtKB-KW"/>
</dbReference>
<protein>
    <submittedName>
        <fullName evidence="4">Carbamoyltransferase</fullName>
    </submittedName>
</protein>
<dbReference type="InterPro" id="IPR031730">
    <property type="entry name" value="Carbam_trans_C"/>
</dbReference>
<evidence type="ECO:0000259" key="3">
    <source>
        <dbReference type="Pfam" id="PF16861"/>
    </source>
</evidence>
<dbReference type="Pfam" id="PF16861">
    <property type="entry name" value="Carbam_trans_C"/>
    <property type="match status" value="1"/>
</dbReference>
<reference evidence="4 5" key="1">
    <citation type="submission" date="2020-01" db="EMBL/GenBank/DDBJ databases">
        <title>Complete genome sequence of Chitinophaga sp. H33E-04 isolated from quinoa roots.</title>
        <authorList>
            <person name="Weon H.-Y."/>
            <person name="Lee S.A."/>
        </authorList>
    </citation>
    <scope>NUCLEOTIDE SEQUENCE [LARGE SCALE GENOMIC DNA]</scope>
    <source>
        <strain evidence="4 5">H33E-04</strain>
    </source>
</reference>
<sequence length="585" mass="65406">MSTNIIGISAHYHDSACCLIQDGVLKAAVQEERFTRKKNDPDLPKKAFMYCLKEGGIGMADIDCIAYYEDSRKKLSRQLWSGIQGLTSQQIMDIQPLRVEESIRKDLGFNGLIKVYEHHQSHAASSFFYSDFKESAILTVDGVGEWATTSYGTGKDAALEIFEEVEFPNSIGLLYSTLTSFLGFSVNSGEYKVMGLAPYGRPVFADKIWQMIRLTEKGQYELDMQYYNFLKGARMYSDLLAQLLGIPPRRKDTDILAVHKDIAKSLQVVLEEILISKAQYLHDVTGSENLCMAGGVALNCVANGKILKHTSFKNMFVQPAAGDAGCSLGAAALAYADITGKRIAKTENHVYLGPSYSNDSIRKVLQSTSLVFSDFESREDELLQHIAQKIADGKVIGWFHGRMEFGPRSLGARSILADPRGAQMRDRINAMVKKREAFRPFAPAILSEETSKHFDLDHDSPFMLETCDVISHLDLPAITHVDRSARVQTVHKETNPRFYKLLQAFQKITGCPILLNTSFNIKDEPIICSPEEAVVCFVTTDIDCLVVEDFFIDAEGNDLSLLEMINQNLVRAVEFELNPDVYTFI</sequence>
<dbReference type="Gene3D" id="3.30.420.40">
    <property type="match status" value="2"/>
</dbReference>
<dbReference type="PANTHER" id="PTHR34847:SF1">
    <property type="entry name" value="NODULATION PROTEIN U"/>
    <property type="match status" value="1"/>
</dbReference>
<organism evidence="4 5">
    <name type="scientific">Chitinophaga agri</name>
    <dbReference type="NCBI Taxonomy" id="2703787"/>
    <lineage>
        <taxon>Bacteria</taxon>
        <taxon>Pseudomonadati</taxon>
        <taxon>Bacteroidota</taxon>
        <taxon>Chitinophagia</taxon>
        <taxon>Chitinophagales</taxon>
        <taxon>Chitinophagaceae</taxon>
        <taxon>Chitinophaga</taxon>
    </lineage>
</organism>
<dbReference type="SUPFAM" id="SSF53067">
    <property type="entry name" value="Actin-like ATPase domain"/>
    <property type="match status" value="1"/>
</dbReference>
<feature type="domain" description="Carbamoyltransferase C-terminal" evidence="3">
    <location>
        <begin position="387"/>
        <end position="552"/>
    </location>
</feature>
<evidence type="ECO:0000259" key="2">
    <source>
        <dbReference type="Pfam" id="PF02543"/>
    </source>
</evidence>
<proteinExistence type="inferred from homology"/>
<dbReference type="KEGG" id="chih:GWR21_28380"/>
<dbReference type="Pfam" id="PF02543">
    <property type="entry name" value="Carbam_trans_N"/>
    <property type="match status" value="1"/>
</dbReference>
<dbReference type="Gene3D" id="3.90.870.20">
    <property type="entry name" value="Carbamoyltransferase, C-terminal domain"/>
    <property type="match status" value="1"/>
</dbReference>
<evidence type="ECO:0000313" key="5">
    <source>
        <dbReference type="Proteomes" id="UP000476411"/>
    </source>
</evidence>
<feature type="domain" description="Carbamoyltransferase" evidence="2">
    <location>
        <begin position="5"/>
        <end position="331"/>
    </location>
</feature>
<evidence type="ECO:0000313" key="4">
    <source>
        <dbReference type="EMBL" id="QHS63364.1"/>
    </source>
</evidence>
<comment type="similarity">
    <text evidence="1">Belongs to the NodU/CmcH family.</text>
</comment>
<evidence type="ECO:0000256" key="1">
    <source>
        <dbReference type="ARBA" id="ARBA00006129"/>
    </source>
</evidence>
<name>A0A6B9ZPL3_9BACT</name>
<dbReference type="InterPro" id="IPR043129">
    <property type="entry name" value="ATPase_NBD"/>
</dbReference>
<dbReference type="AlphaFoldDB" id="A0A6B9ZPL3"/>
<dbReference type="RefSeq" id="WP_162335080.1">
    <property type="nucleotide sequence ID" value="NZ_CP048113.1"/>
</dbReference>
<gene>
    <name evidence="4" type="ORF">GWR21_28380</name>
</gene>